<dbReference type="Proteomes" id="UP000826195">
    <property type="component" value="Unassembled WGS sequence"/>
</dbReference>
<proteinExistence type="predicted"/>
<comment type="caution">
    <text evidence="1">The sequence shown here is derived from an EMBL/GenBank/DDBJ whole genome shotgun (WGS) entry which is preliminary data.</text>
</comment>
<reference evidence="1 2" key="1">
    <citation type="journal article" date="2021" name="J. Hered.">
        <title>A chromosome-level genome assembly of the parasitoid wasp, Cotesia glomerata (Hymenoptera: Braconidae).</title>
        <authorList>
            <person name="Pinto B.J."/>
            <person name="Weis J.J."/>
            <person name="Gamble T."/>
            <person name="Ode P.J."/>
            <person name="Paul R."/>
            <person name="Zaspel J.M."/>
        </authorList>
    </citation>
    <scope>NUCLEOTIDE SEQUENCE [LARGE SCALE GENOMIC DNA]</scope>
    <source>
        <strain evidence="1">CgM1</strain>
    </source>
</reference>
<gene>
    <name evidence="1" type="ORF">KQX54_016240</name>
</gene>
<accession>A0AAV7IIG6</accession>
<dbReference type="EMBL" id="JAHXZJ010000374">
    <property type="protein sequence ID" value="KAH0561336.1"/>
    <property type="molecule type" value="Genomic_DNA"/>
</dbReference>
<evidence type="ECO:0000313" key="2">
    <source>
        <dbReference type="Proteomes" id="UP000826195"/>
    </source>
</evidence>
<evidence type="ECO:0000313" key="1">
    <source>
        <dbReference type="EMBL" id="KAH0561336.1"/>
    </source>
</evidence>
<keyword evidence="2" id="KW-1185">Reference proteome</keyword>
<name>A0AAV7IIG6_COTGL</name>
<organism evidence="1 2">
    <name type="scientific">Cotesia glomerata</name>
    <name type="common">Lepidopteran parasitic wasp</name>
    <name type="synonym">Apanteles glomeratus</name>
    <dbReference type="NCBI Taxonomy" id="32391"/>
    <lineage>
        <taxon>Eukaryota</taxon>
        <taxon>Metazoa</taxon>
        <taxon>Ecdysozoa</taxon>
        <taxon>Arthropoda</taxon>
        <taxon>Hexapoda</taxon>
        <taxon>Insecta</taxon>
        <taxon>Pterygota</taxon>
        <taxon>Neoptera</taxon>
        <taxon>Endopterygota</taxon>
        <taxon>Hymenoptera</taxon>
        <taxon>Apocrita</taxon>
        <taxon>Ichneumonoidea</taxon>
        <taxon>Braconidae</taxon>
        <taxon>Microgastrinae</taxon>
        <taxon>Cotesia</taxon>
    </lineage>
</organism>
<sequence length="128" mass="13718">MPASLVSVVLQVFPPHMFGSGRKGANETPVEGVWLYSQSQGWYGLDLVASDRRKNLKKGLLVLGATSRQANILDLTLTLSDIFSLLLVPSMSYDALSEARTIIGSPVHGVSRGHEASTQLLPLSSSPL</sequence>
<dbReference type="AlphaFoldDB" id="A0AAV7IIG6"/>
<protein>
    <submittedName>
        <fullName evidence="1">Uncharacterized protein</fullName>
    </submittedName>
</protein>